<dbReference type="PROSITE" id="PS51257">
    <property type="entry name" value="PROKAR_LIPOPROTEIN"/>
    <property type="match status" value="1"/>
</dbReference>
<dbReference type="KEGG" id="llu:AKJ09_06110"/>
<evidence type="ECO:0000313" key="3">
    <source>
        <dbReference type="Proteomes" id="UP000064967"/>
    </source>
</evidence>
<feature type="region of interest" description="Disordered" evidence="1">
    <location>
        <begin position="296"/>
        <end position="315"/>
    </location>
</feature>
<sequence>MIRSLALTLAFALVSSGCDVLVTQATSRDKDGADAAPRPLRASEVEAEARSILFGWRDAQNRDAPEVWSAFYEPPSFDASLPGQSAPRTFDFEAWSARQRELFARQLRVDVEKPAFATWLAHDAGLGDGIVQVTFVKRWRTTGHEEHGRWRLHMKLGADRQLRIVHEEQLSAIPGWEDRTRTEFDASDLVAPVSIQTAWAPLANGSPERSLDSGVSTARLTRLTITLTGADGKKRTFVVTDDPDRSSSASSVKALSSGALLYDEHRWAAGAGERYAVLKEPNSIKVLRRILRSPTDVADMPDEHTHEGDDGDKRSHPWMLQQRIALPHGALLTR</sequence>
<gene>
    <name evidence="2" type="ORF">AKJ09_06110</name>
</gene>
<evidence type="ECO:0000256" key="1">
    <source>
        <dbReference type="SAM" id="MobiDB-lite"/>
    </source>
</evidence>
<dbReference type="RefSeq" id="WP_146650901.1">
    <property type="nucleotide sequence ID" value="NZ_CP012333.1"/>
</dbReference>
<proteinExistence type="predicted"/>
<dbReference type="AlphaFoldDB" id="A0A0K1Q1D5"/>
<evidence type="ECO:0000313" key="2">
    <source>
        <dbReference type="EMBL" id="AKU99446.1"/>
    </source>
</evidence>
<feature type="compositionally biased region" description="Basic and acidic residues" evidence="1">
    <location>
        <begin position="301"/>
        <end position="315"/>
    </location>
</feature>
<dbReference type="STRING" id="1391654.AKJ09_06110"/>
<organism evidence="2 3">
    <name type="scientific">Labilithrix luteola</name>
    <dbReference type="NCBI Taxonomy" id="1391654"/>
    <lineage>
        <taxon>Bacteria</taxon>
        <taxon>Pseudomonadati</taxon>
        <taxon>Myxococcota</taxon>
        <taxon>Polyangia</taxon>
        <taxon>Polyangiales</taxon>
        <taxon>Labilitrichaceae</taxon>
        <taxon>Labilithrix</taxon>
    </lineage>
</organism>
<reference evidence="2 3" key="1">
    <citation type="submission" date="2015-08" db="EMBL/GenBank/DDBJ databases">
        <authorList>
            <person name="Babu N.S."/>
            <person name="Beckwith C.J."/>
            <person name="Beseler K.G."/>
            <person name="Brison A."/>
            <person name="Carone J.V."/>
            <person name="Caskin T.P."/>
            <person name="Diamond M."/>
            <person name="Durham M.E."/>
            <person name="Foxe J.M."/>
            <person name="Go M."/>
            <person name="Henderson B.A."/>
            <person name="Jones I.B."/>
            <person name="McGettigan J.A."/>
            <person name="Micheletti S.J."/>
            <person name="Nasrallah M.E."/>
            <person name="Ortiz D."/>
            <person name="Piller C.R."/>
            <person name="Privatt S.R."/>
            <person name="Schneider S.L."/>
            <person name="Sharp S."/>
            <person name="Smith T.C."/>
            <person name="Stanton J.D."/>
            <person name="Ullery H.E."/>
            <person name="Wilson R.J."/>
            <person name="Serrano M.G."/>
            <person name="Buck G."/>
            <person name="Lee V."/>
            <person name="Wang Y."/>
            <person name="Carvalho R."/>
            <person name="Voegtly L."/>
            <person name="Shi R."/>
            <person name="Duckworth R."/>
            <person name="Johnson A."/>
            <person name="Loviza R."/>
            <person name="Walstead R."/>
            <person name="Shah Z."/>
            <person name="Kiflezghi M."/>
            <person name="Wade K."/>
            <person name="Ball S.L."/>
            <person name="Bradley K.W."/>
            <person name="Asai D.J."/>
            <person name="Bowman C.A."/>
            <person name="Russell D.A."/>
            <person name="Pope W.H."/>
            <person name="Jacobs-Sera D."/>
            <person name="Hendrix R.W."/>
            <person name="Hatfull G.F."/>
        </authorList>
    </citation>
    <scope>NUCLEOTIDE SEQUENCE [LARGE SCALE GENOMIC DNA]</scope>
    <source>
        <strain evidence="2 3">DSM 27648</strain>
    </source>
</reference>
<dbReference type="PATRIC" id="fig|1391654.3.peg.6197"/>
<name>A0A0K1Q1D5_9BACT</name>
<dbReference type="EMBL" id="CP012333">
    <property type="protein sequence ID" value="AKU99446.1"/>
    <property type="molecule type" value="Genomic_DNA"/>
</dbReference>
<evidence type="ECO:0008006" key="4">
    <source>
        <dbReference type="Google" id="ProtNLM"/>
    </source>
</evidence>
<keyword evidence="3" id="KW-1185">Reference proteome</keyword>
<accession>A0A0K1Q1D5</accession>
<dbReference type="Proteomes" id="UP000064967">
    <property type="component" value="Chromosome"/>
</dbReference>
<protein>
    <recommendedName>
        <fullName evidence="4">Lipoprotein</fullName>
    </recommendedName>
</protein>